<accession>A0A8W7K7K2</accession>
<dbReference type="RefSeq" id="XP_035786152.1">
    <property type="nucleotide sequence ID" value="XM_035930259.1"/>
</dbReference>
<dbReference type="Proteomes" id="UP000069272">
    <property type="component" value="Chromosome 3L"/>
</dbReference>
<dbReference type="OrthoDB" id="10358229at2759"/>
<dbReference type="KEGG" id="aali:118463599"/>
<protein>
    <submittedName>
        <fullName evidence="1">Uncharacterized protein</fullName>
    </submittedName>
</protein>
<keyword evidence="2" id="KW-1185">Reference proteome</keyword>
<dbReference type="EnsemblMetazoa" id="AALB016151-RA">
    <property type="protein sequence ID" value="AALB016151-PA"/>
    <property type="gene ID" value="AALB016151"/>
</dbReference>
<evidence type="ECO:0000313" key="2">
    <source>
        <dbReference type="Proteomes" id="UP000069272"/>
    </source>
</evidence>
<dbReference type="AlphaFoldDB" id="A0A8W7K7K2"/>
<proteinExistence type="predicted"/>
<organism evidence="1 2">
    <name type="scientific">Anopheles albimanus</name>
    <name type="common">New world malaria mosquito</name>
    <dbReference type="NCBI Taxonomy" id="7167"/>
    <lineage>
        <taxon>Eukaryota</taxon>
        <taxon>Metazoa</taxon>
        <taxon>Ecdysozoa</taxon>
        <taxon>Arthropoda</taxon>
        <taxon>Hexapoda</taxon>
        <taxon>Insecta</taxon>
        <taxon>Pterygota</taxon>
        <taxon>Neoptera</taxon>
        <taxon>Endopterygota</taxon>
        <taxon>Diptera</taxon>
        <taxon>Nematocera</taxon>
        <taxon>Culicoidea</taxon>
        <taxon>Culicidae</taxon>
        <taxon>Anophelinae</taxon>
        <taxon>Anopheles</taxon>
    </lineage>
</organism>
<dbReference type="GeneID" id="118463599"/>
<sequence>MESQGDSGWKSLDDYEATRERLLNELEQLKAGVHVVYIQREHQLRKQLNETLIELIDYTNEQLRAAQRDYNKEILAATKEFEHQAYALQQKMILDLEHQKKLIMRDYQLSRVCQHDHHHEELTNQQRELRSNLRLLHPVQSHGNRQSVKLTTLLSKAEIEEDLRLIGKMDQ</sequence>
<evidence type="ECO:0000313" key="1">
    <source>
        <dbReference type="EnsemblMetazoa" id="AALB016151-PA"/>
    </source>
</evidence>
<reference evidence="1 2" key="1">
    <citation type="journal article" date="2017" name="G3 (Bethesda)">
        <title>The Physical Genome Mapping of Anopheles albimanus Corrected Scaffold Misassemblies and Identified Interarm Rearrangements in Genus Anopheles.</title>
        <authorList>
            <person name="Artemov G.N."/>
            <person name="Peery A.N."/>
            <person name="Jiang X."/>
            <person name="Tu Z."/>
            <person name="Stegniy V.N."/>
            <person name="Sharakhova M.V."/>
            <person name="Sharakhov I.V."/>
        </authorList>
    </citation>
    <scope>NUCLEOTIDE SEQUENCE [LARGE SCALE GENOMIC DNA]</scope>
    <source>
        <strain evidence="1 2">ALBI9_A</strain>
    </source>
</reference>
<reference evidence="1" key="2">
    <citation type="submission" date="2022-08" db="UniProtKB">
        <authorList>
            <consortium name="EnsemblMetazoa"/>
        </authorList>
    </citation>
    <scope>IDENTIFICATION</scope>
    <source>
        <strain evidence="1">STECLA/ALBI9_A</strain>
    </source>
</reference>
<name>A0A8W7K7K2_ANOAL</name>